<dbReference type="InterPro" id="IPR010131">
    <property type="entry name" value="MdtP/NodT-like"/>
</dbReference>
<dbReference type="Proteomes" id="UP000325161">
    <property type="component" value="Chromosome"/>
</dbReference>
<dbReference type="EMBL" id="CP043046">
    <property type="protein sequence ID" value="QEI05964.1"/>
    <property type="molecule type" value="Genomic_DNA"/>
</dbReference>
<name>A0A5C0AWE6_9BURK</name>
<dbReference type="AlphaFoldDB" id="A0A5C0AWE6"/>
<sequence length="497" mass="52798">MSPAPSRAIALSAARLLLASIAAVGLSALGACASVEPVVLPNTVPAVYQQGGAASLSAEPAPDLRSWWQSFHDPVLDGLVSQALEQNLGLAQARSRLRQARQLATRANVGYLPGVSFNTRNAQDASAIDTFFQASLDAVWELGLFGAREATQMQGEGAIAGVLADTQAARVSVVAEVVRNYLDLRAAQQRLDGIDRLRALETRALSLEDVRVRTGQAPASERAQVQSRLAQLDAESAEPRAAIHAAAQGLAVLLGRTAPDAQWFDTASLPQLSTPSLTQVPADLLRTRPEIRKAEAHVLETAGDLGLARSALYPRVVLGASYLYSYNVTQNRPARFNNLPIIGPVIDVPLFDWGRRRSNVDAQQAALDAALLAYREALVVGVGETETALSAFDQQSRRLADRERALSVLDAGVASQRVLQRQGLSSEFDGLSLQRARRQAEMDLTGALASRALAFVALYKALGGAPLPSDADMADVTPVNTNHQLATSQTASAEATP</sequence>
<keyword evidence="2" id="KW-0472">Membrane</keyword>
<accession>A0A5C0AWE6</accession>
<dbReference type="PANTHER" id="PTHR30203:SF31">
    <property type="entry name" value="RND EFFLUX SYSTEM, OUTER MEMBRANE LIPOPROTEIN, NODT"/>
    <property type="match status" value="1"/>
</dbReference>
<dbReference type="KEGG" id="pacr:FXN63_09000"/>
<keyword evidence="2" id="KW-0732">Signal</keyword>
<dbReference type="SUPFAM" id="SSF56954">
    <property type="entry name" value="Outer membrane efflux proteins (OEP)"/>
    <property type="match status" value="1"/>
</dbReference>
<keyword evidence="2" id="KW-0449">Lipoprotein</keyword>
<evidence type="ECO:0000313" key="3">
    <source>
        <dbReference type="EMBL" id="QEI05964.1"/>
    </source>
</evidence>
<reference evidence="3 4" key="1">
    <citation type="submission" date="2019-08" db="EMBL/GenBank/DDBJ databases">
        <title>Amphibian skin-associated Pigmentiphaga: genome sequence and occurrence across geography and hosts.</title>
        <authorList>
            <person name="Bletz M.C."/>
            <person name="Bunk B."/>
            <person name="Sproeer C."/>
            <person name="Biwer P."/>
            <person name="Reiter S."/>
            <person name="Rabemananjara F.C.E."/>
            <person name="Schulz S."/>
            <person name="Overmann J."/>
            <person name="Vences M."/>
        </authorList>
    </citation>
    <scope>NUCLEOTIDE SEQUENCE [LARGE SCALE GENOMIC DNA]</scope>
    <source>
        <strain evidence="3 4">Mada1488</strain>
    </source>
</reference>
<comment type="subcellular location">
    <subcellularLocation>
        <location evidence="2">Cell membrane</location>
        <topology evidence="2">Lipid-anchor</topology>
    </subcellularLocation>
</comment>
<evidence type="ECO:0000256" key="1">
    <source>
        <dbReference type="ARBA" id="ARBA00007613"/>
    </source>
</evidence>
<dbReference type="PANTHER" id="PTHR30203">
    <property type="entry name" value="OUTER MEMBRANE CATION EFFLUX PROTEIN"/>
    <property type="match status" value="1"/>
</dbReference>
<dbReference type="OrthoDB" id="9770517at2"/>
<dbReference type="GO" id="GO:0005886">
    <property type="term" value="C:plasma membrane"/>
    <property type="evidence" value="ECO:0007669"/>
    <property type="project" value="UniProtKB-SubCell"/>
</dbReference>
<dbReference type="GO" id="GO:0015562">
    <property type="term" value="F:efflux transmembrane transporter activity"/>
    <property type="evidence" value="ECO:0007669"/>
    <property type="project" value="InterPro"/>
</dbReference>
<protein>
    <submittedName>
        <fullName evidence="3">Efflux transporter outer membrane subunit</fullName>
    </submittedName>
</protein>
<comment type="similarity">
    <text evidence="1 2">Belongs to the outer membrane factor (OMF) (TC 1.B.17) family.</text>
</comment>
<feature type="chain" id="PRO_5023158402" evidence="2">
    <location>
        <begin position="34"/>
        <end position="497"/>
    </location>
</feature>
<keyword evidence="2" id="KW-1134">Transmembrane beta strand</keyword>
<dbReference type="NCBIfam" id="TIGR01845">
    <property type="entry name" value="outer_NodT"/>
    <property type="match status" value="1"/>
</dbReference>
<organism evidence="3 4">
    <name type="scientific">Pigmentiphaga aceris</name>
    <dbReference type="NCBI Taxonomy" id="1940612"/>
    <lineage>
        <taxon>Bacteria</taxon>
        <taxon>Pseudomonadati</taxon>
        <taxon>Pseudomonadota</taxon>
        <taxon>Betaproteobacteria</taxon>
        <taxon>Burkholderiales</taxon>
        <taxon>Alcaligenaceae</taxon>
        <taxon>Pigmentiphaga</taxon>
    </lineage>
</organism>
<dbReference type="PROSITE" id="PS51257">
    <property type="entry name" value="PROKAR_LIPOPROTEIN"/>
    <property type="match status" value="1"/>
</dbReference>
<evidence type="ECO:0000256" key="2">
    <source>
        <dbReference type="RuleBase" id="RU362097"/>
    </source>
</evidence>
<gene>
    <name evidence="3" type="ORF">FXN63_09000</name>
</gene>
<keyword evidence="2" id="KW-0812">Transmembrane</keyword>
<dbReference type="Gene3D" id="2.20.200.10">
    <property type="entry name" value="Outer membrane efflux proteins (OEP)"/>
    <property type="match status" value="1"/>
</dbReference>
<proteinExistence type="inferred from homology"/>
<keyword evidence="2" id="KW-0564">Palmitate</keyword>
<dbReference type="Gene3D" id="1.20.1600.10">
    <property type="entry name" value="Outer membrane efflux proteins (OEP)"/>
    <property type="match status" value="1"/>
</dbReference>
<feature type="signal peptide" evidence="2">
    <location>
        <begin position="1"/>
        <end position="33"/>
    </location>
</feature>
<keyword evidence="4" id="KW-1185">Reference proteome</keyword>
<dbReference type="Pfam" id="PF02321">
    <property type="entry name" value="OEP"/>
    <property type="match status" value="2"/>
</dbReference>
<evidence type="ECO:0000313" key="4">
    <source>
        <dbReference type="Proteomes" id="UP000325161"/>
    </source>
</evidence>
<dbReference type="InterPro" id="IPR003423">
    <property type="entry name" value="OMP_efflux"/>
</dbReference>